<gene>
    <name evidence="1" type="ORF">CWB99_23285</name>
</gene>
<protein>
    <submittedName>
        <fullName evidence="1">Uncharacterized protein</fullName>
    </submittedName>
</protein>
<evidence type="ECO:0000313" key="1">
    <source>
        <dbReference type="EMBL" id="TMP23467.1"/>
    </source>
</evidence>
<reference evidence="1 2" key="1">
    <citation type="submission" date="2018-01" db="EMBL/GenBank/DDBJ databases">
        <authorList>
            <person name="Paulsen S."/>
            <person name="Gram L.K."/>
        </authorList>
    </citation>
    <scope>NUCLEOTIDE SEQUENCE [LARGE SCALE GENOMIC DNA]</scope>
    <source>
        <strain evidence="1 2">S2676</strain>
    </source>
</reference>
<dbReference type="Proteomes" id="UP000310249">
    <property type="component" value="Unassembled WGS sequence"/>
</dbReference>
<comment type="caution">
    <text evidence="1">The sequence shown here is derived from an EMBL/GenBank/DDBJ whole genome shotgun (WGS) entry which is preliminary data.</text>
</comment>
<organism evidence="1 2">
    <name type="scientific">Pseudoalteromonas rubra</name>
    <dbReference type="NCBI Taxonomy" id="43658"/>
    <lineage>
        <taxon>Bacteria</taxon>
        <taxon>Pseudomonadati</taxon>
        <taxon>Pseudomonadota</taxon>
        <taxon>Gammaproteobacteria</taxon>
        <taxon>Alteromonadales</taxon>
        <taxon>Pseudoalteromonadaceae</taxon>
        <taxon>Pseudoalteromonas</taxon>
    </lineage>
</organism>
<dbReference type="AlphaFoldDB" id="A0A5S3WG24"/>
<sequence length="81" mass="8919">MCLIKFAARVGQRSGVTLMAGLSDVGSIAAVIRVGDPFCYDVFFLGEAYLSRLMDTVAMWNKIECVCLNLQPGWVSDRGER</sequence>
<dbReference type="EMBL" id="PNCI01000096">
    <property type="protein sequence ID" value="TMP23467.1"/>
    <property type="molecule type" value="Genomic_DNA"/>
</dbReference>
<accession>A0A5S3WG24</accession>
<name>A0A5S3WG24_9GAMM</name>
<proteinExistence type="predicted"/>
<evidence type="ECO:0000313" key="2">
    <source>
        <dbReference type="Proteomes" id="UP000310249"/>
    </source>
</evidence>
<reference evidence="2" key="2">
    <citation type="submission" date="2019-06" db="EMBL/GenBank/DDBJ databases">
        <title>Co-occurence of chitin degradation, pigmentation and bioactivity in marine Pseudoalteromonas.</title>
        <authorList>
            <person name="Sonnenschein E.C."/>
            <person name="Bech P.K."/>
        </authorList>
    </citation>
    <scope>NUCLEOTIDE SEQUENCE [LARGE SCALE GENOMIC DNA]</scope>
    <source>
        <strain evidence="2">S2676</strain>
    </source>
</reference>